<evidence type="ECO:0000256" key="4">
    <source>
        <dbReference type="ARBA" id="ARBA00022989"/>
    </source>
</evidence>
<proteinExistence type="predicted"/>
<dbReference type="InterPro" id="IPR020846">
    <property type="entry name" value="MFS_dom"/>
</dbReference>
<keyword evidence="4 6" id="KW-1133">Transmembrane helix</keyword>
<dbReference type="PANTHER" id="PTHR11328:SF24">
    <property type="entry name" value="MAJOR FACILITATOR SUPERFAMILY (MFS) PROFILE DOMAIN-CONTAINING PROTEIN"/>
    <property type="match status" value="1"/>
</dbReference>
<feature type="transmembrane region" description="Helical" evidence="6">
    <location>
        <begin position="319"/>
        <end position="341"/>
    </location>
</feature>
<keyword evidence="9" id="KW-1185">Reference proteome</keyword>
<feature type="transmembrane region" description="Helical" evidence="6">
    <location>
        <begin position="82"/>
        <end position="103"/>
    </location>
</feature>
<dbReference type="Gene3D" id="1.20.1250.20">
    <property type="entry name" value="MFS general substrate transporter like domains"/>
    <property type="match status" value="2"/>
</dbReference>
<keyword evidence="2" id="KW-0813">Transport</keyword>
<dbReference type="GO" id="GO:0015293">
    <property type="term" value="F:symporter activity"/>
    <property type="evidence" value="ECO:0007669"/>
    <property type="project" value="InterPro"/>
</dbReference>
<gene>
    <name evidence="8" type="ordered locus">Tthe_0694</name>
</gene>
<dbReference type="PANTHER" id="PTHR11328">
    <property type="entry name" value="MAJOR FACILITATOR SUPERFAMILY DOMAIN-CONTAINING PROTEIN"/>
    <property type="match status" value="1"/>
</dbReference>
<evidence type="ECO:0000313" key="8">
    <source>
        <dbReference type="EMBL" id="ADL68249.1"/>
    </source>
</evidence>
<comment type="subcellular location">
    <subcellularLocation>
        <location evidence="1">Cell membrane</location>
        <topology evidence="1">Multi-pass membrane protein</topology>
    </subcellularLocation>
</comment>
<feature type="transmembrane region" description="Helical" evidence="6">
    <location>
        <begin position="109"/>
        <end position="134"/>
    </location>
</feature>
<feature type="transmembrane region" description="Helical" evidence="6">
    <location>
        <begin position="294"/>
        <end position="313"/>
    </location>
</feature>
<sequence length="449" mass="49585">MKNFETTWKERISYGLSDTASNLVYQMITTYLMFFYTDVFGISAAAVGTLFLVARIIDAFDGPFFGILIDHTNTKWGKCRPYFLWLSIPYGVLAILAFTTPSFNASGKLIYAYVTYILLGIIYSGINIPITSILPSLTDNLEERNILVSTRMILATVGATIVSVGTLPLVKVFGNGNQQKGFMMTMTLFAVLAVILFLVTFFNTREKVNEAKDQSITLKEELKALKGNTPWFILFFVAFINFIAFIMKAQTTVYYLTYNLKMPNLISIALGLGSLNVVSLLIMPFLAKKIGKRNVMITGFTFSILAQFILYLSSLTSSAFIFLVGTVIAAFGNGFVMGAMFSMTADTVDYGEWKSGVRAQGLLSATPAFGVKAGMGIGGALAGWILSIGKYVPDHPQTLSALKAIEINFIWLPLIGFIISAVLLLFYNLDKQQEQMTKELNERRAKLSA</sequence>
<keyword evidence="5 6" id="KW-0472">Membrane</keyword>
<evidence type="ECO:0000259" key="7">
    <source>
        <dbReference type="PROSITE" id="PS50850"/>
    </source>
</evidence>
<feature type="transmembrane region" description="Helical" evidence="6">
    <location>
        <begin position="409"/>
        <end position="429"/>
    </location>
</feature>
<dbReference type="NCBIfam" id="TIGR00792">
    <property type="entry name" value="gph"/>
    <property type="match status" value="1"/>
</dbReference>
<dbReference type="GO" id="GO:0005886">
    <property type="term" value="C:plasma membrane"/>
    <property type="evidence" value="ECO:0007669"/>
    <property type="project" value="UniProtKB-SubCell"/>
</dbReference>
<dbReference type="OrthoDB" id="9764596at2"/>
<feature type="transmembrane region" description="Helical" evidence="6">
    <location>
        <begin position="31"/>
        <end position="54"/>
    </location>
</feature>
<dbReference type="KEGG" id="ttm:Tthe_0694"/>
<feature type="transmembrane region" description="Helical" evidence="6">
    <location>
        <begin position="182"/>
        <end position="202"/>
    </location>
</feature>
<dbReference type="InterPro" id="IPR036259">
    <property type="entry name" value="MFS_trans_sf"/>
</dbReference>
<dbReference type="InterPro" id="IPR001927">
    <property type="entry name" value="Na/Gal_symport"/>
</dbReference>
<dbReference type="EMBL" id="CP002171">
    <property type="protein sequence ID" value="ADL68249.1"/>
    <property type="molecule type" value="Genomic_DNA"/>
</dbReference>
<evidence type="ECO:0000256" key="2">
    <source>
        <dbReference type="ARBA" id="ARBA00022448"/>
    </source>
</evidence>
<dbReference type="GO" id="GO:0008643">
    <property type="term" value="P:carbohydrate transport"/>
    <property type="evidence" value="ECO:0007669"/>
    <property type="project" value="InterPro"/>
</dbReference>
<dbReference type="GeneID" id="93863578"/>
<dbReference type="PROSITE" id="PS50850">
    <property type="entry name" value="MFS"/>
    <property type="match status" value="1"/>
</dbReference>
<dbReference type="AlphaFoldDB" id="D9TTJ2"/>
<dbReference type="InterPro" id="IPR039672">
    <property type="entry name" value="MFS_2"/>
</dbReference>
<dbReference type="Proteomes" id="UP000001626">
    <property type="component" value="Chromosome"/>
</dbReference>
<dbReference type="GO" id="GO:0006814">
    <property type="term" value="P:sodium ion transport"/>
    <property type="evidence" value="ECO:0007669"/>
    <property type="project" value="InterPro"/>
</dbReference>
<dbReference type="CDD" id="cd17332">
    <property type="entry name" value="MFS_MelB_like"/>
    <property type="match status" value="1"/>
</dbReference>
<keyword evidence="3 6" id="KW-0812">Transmembrane</keyword>
<organism evidence="8 9">
    <name type="scientific">Thermoanaerobacterium thermosaccharolyticum (strain ATCC 7956 / DSM 571 / NCIMB 9385 / NCA 3814 / NCTC 13789 / WDCM 00135 / 2032)</name>
    <name type="common">Clostridium thermosaccharolyticum</name>
    <dbReference type="NCBI Taxonomy" id="580327"/>
    <lineage>
        <taxon>Bacteria</taxon>
        <taxon>Bacillati</taxon>
        <taxon>Bacillota</taxon>
        <taxon>Clostridia</taxon>
        <taxon>Thermoanaerobacterales</taxon>
        <taxon>Thermoanaerobacteraceae</taxon>
        <taxon>Thermoanaerobacterium</taxon>
    </lineage>
</organism>
<feature type="transmembrane region" description="Helical" evidence="6">
    <location>
        <begin position="362"/>
        <end position="389"/>
    </location>
</feature>
<feature type="transmembrane region" description="Helical" evidence="6">
    <location>
        <begin position="229"/>
        <end position="246"/>
    </location>
</feature>
<dbReference type="SUPFAM" id="SSF103473">
    <property type="entry name" value="MFS general substrate transporter"/>
    <property type="match status" value="1"/>
</dbReference>
<feature type="transmembrane region" description="Helical" evidence="6">
    <location>
        <begin position="266"/>
        <end position="287"/>
    </location>
</feature>
<protein>
    <submittedName>
        <fullName evidence="8">Sugar (Glycoside-Pentoside-Hexuronide) transporter</fullName>
    </submittedName>
</protein>
<evidence type="ECO:0000256" key="6">
    <source>
        <dbReference type="SAM" id="Phobius"/>
    </source>
</evidence>
<evidence type="ECO:0000256" key="5">
    <source>
        <dbReference type="ARBA" id="ARBA00023136"/>
    </source>
</evidence>
<evidence type="ECO:0000256" key="1">
    <source>
        <dbReference type="ARBA" id="ARBA00004651"/>
    </source>
</evidence>
<feature type="domain" description="Major facilitator superfamily (MFS) profile" evidence="7">
    <location>
        <begin position="1"/>
        <end position="433"/>
    </location>
</feature>
<name>D9TTJ2_THETC</name>
<evidence type="ECO:0000313" key="9">
    <source>
        <dbReference type="Proteomes" id="UP000001626"/>
    </source>
</evidence>
<feature type="transmembrane region" description="Helical" evidence="6">
    <location>
        <begin position="146"/>
        <end position="170"/>
    </location>
</feature>
<evidence type="ECO:0000256" key="3">
    <source>
        <dbReference type="ARBA" id="ARBA00022692"/>
    </source>
</evidence>
<reference evidence="8 9" key="1">
    <citation type="submission" date="2010-08" db="EMBL/GenBank/DDBJ databases">
        <title>Complete sequence of Thermoanaerobacterium thermosaccharolyticum DSM 571.</title>
        <authorList>
            <consortium name="US DOE Joint Genome Institute"/>
            <person name="Lucas S."/>
            <person name="Copeland A."/>
            <person name="Lapidus A."/>
            <person name="Cheng J.-F."/>
            <person name="Bruce D."/>
            <person name="Goodwin L."/>
            <person name="Pitluck S."/>
            <person name="Teshima H."/>
            <person name="Detter J.C."/>
            <person name="Han C."/>
            <person name="Tapia R."/>
            <person name="Land M."/>
            <person name="Hauser L."/>
            <person name="Chang Y.-J."/>
            <person name="Jeffries C."/>
            <person name="Kyrpides N."/>
            <person name="Ivanova N."/>
            <person name="Mikhailova N."/>
            <person name="Hemme C.L."/>
            <person name="Woyke T."/>
        </authorList>
    </citation>
    <scope>NUCLEOTIDE SEQUENCE [LARGE SCALE GENOMIC DNA]</scope>
    <source>
        <strain evidence="9">ATCC 7956 / DSM 571 / NCIMB 9385 / NCA 3814 / NCTC 13789 / WDCM 00135 / 2032</strain>
    </source>
</reference>
<dbReference type="eggNOG" id="COG2211">
    <property type="taxonomic scope" value="Bacteria"/>
</dbReference>
<dbReference type="Pfam" id="PF13347">
    <property type="entry name" value="MFS_2"/>
    <property type="match status" value="1"/>
</dbReference>
<dbReference type="RefSeq" id="WP_013297224.1">
    <property type="nucleotide sequence ID" value="NC_014410.1"/>
</dbReference>
<accession>D9TTJ2</accession>
<dbReference type="STRING" id="580327.Tthe_0694"/>
<dbReference type="HOGENOM" id="CLU_027408_0_2_9"/>